<sequence length="181" mass="19847">MKLQTLGCSLLALATGTNACIRVQAYLHNDPYTGDTMSVQIYDGSDKICGTGDRKFAASSDTKWKFQCGDDNRYEVHLKSNGAKGYVWNHNAGWEADLIAKDSKHEVTCTYKTGVNERCAGYTSDTETVLWDGFGDCDSRYNTEKCGSAGCDLAEKDMSQETIDRLAEVTDPRINISGGPQ</sequence>
<evidence type="ECO:0000313" key="3">
    <source>
        <dbReference type="Proteomes" id="UP001194746"/>
    </source>
</evidence>
<dbReference type="AlphaFoldDB" id="A0AAD4CPL4"/>
<feature type="signal peptide" evidence="1">
    <location>
        <begin position="1"/>
        <end position="19"/>
    </location>
</feature>
<dbReference type="Proteomes" id="UP001194746">
    <property type="component" value="Unassembled WGS sequence"/>
</dbReference>
<gene>
    <name evidence="2" type="ORF">FE257_006012</name>
</gene>
<accession>A0AAD4CPL4</accession>
<protein>
    <submittedName>
        <fullName evidence="2">Uncharacterized protein</fullName>
    </submittedName>
</protein>
<dbReference type="EMBL" id="VCAU01000027">
    <property type="protein sequence ID" value="KAF9890346.1"/>
    <property type="molecule type" value="Genomic_DNA"/>
</dbReference>
<feature type="chain" id="PRO_5042127185" evidence="1">
    <location>
        <begin position="20"/>
        <end position="181"/>
    </location>
</feature>
<evidence type="ECO:0000256" key="1">
    <source>
        <dbReference type="SAM" id="SignalP"/>
    </source>
</evidence>
<keyword evidence="3" id="KW-1185">Reference proteome</keyword>
<evidence type="ECO:0000313" key="2">
    <source>
        <dbReference type="EMBL" id="KAF9890346.1"/>
    </source>
</evidence>
<organism evidence="2 3">
    <name type="scientific">Aspergillus nanangensis</name>
    <dbReference type="NCBI Taxonomy" id="2582783"/>
    <lineage>
        <taxon>Eukaryota</taxon>
        <taxon>Fungi</taxon>
        <taxon>Dikarya</taxon>
        <taxon>Ascomycota</taxon>
        <taxon>Pezizomycotina</taxon>
        <taxon>Eurotiomycetes</taxon>
        <taxon>Eurotiomycetidae</taxon>
        <taxon>Eurotiales</taxon>
        <taxon>Aspergillaceae</taxon>
        <taxon>Aspergillus</taxon>
        <taxon>Aspergillus subgen. Circumdati</taxon>
    </lineage>
</organism>
<comment type="caution">
    <text evidence="2">The sequence shown here is derived from an EMBL/GenBank/DDBJ whole genome shotgun (WGS) entry which is preliminary data.</text>
</comment>
<keyword evidence="1" id="KW-0732">Signal</keyword>
<proteinExistence type="predicted"/>
<name>A0AAD4CPL4_ASPNN</name>
<reference evidence="2" key="2">
    <citation type="submission" date="2020-02" db="EMBL/GenBank/DDBJ databases">
        <authorList>
            <person name="Gilchrist C.L.M."/>
            <person name="Chooi Y.-H."/>
        </authorList>
    </citation>
    <scope>NUCLEOTIDE SEQUENCE</scope>
    <source>
        <strain evidence="2">MST-FP2251</strain>
    </source>
</reference>
<reference evidence="2" key="1">
    <citation type="journal article" date="2019" name="Beilstein J. Org. Chem.">
        <title>Nanangenines: drimane sesquiterpenoids as the dominant metabolite cohort of a novel Australian fungus, Aspergillus nanangensis.</title>
        <authorList>
            <person name="Lacey H.J."/>
            <person name="Gilchrist C.L.M."/>
            <person name="Crombie A."/>
            <person name="Kalaitzis J.A."/>
            <person name="Vuong D."/>
            <person name="Rutledge P.J."/>
            <person name="Turner P."/>
            <person name="Pitt J.I."/>
            <person name="Lacey E."/>
            <person name="Chooi Y.H."/>
            <person name="Piggott A.M."/>
        </authorList>
    </citation>
    <scope>NUCLEOTIDE SEQUENCE</scope>
    <source>
        <strain evidence="2">MST-FP2251</strain>
    </source>
</reference>